<dbReference type="InterPro" id="IPR051032">
    <property type="entry name" value="AP2/ERF_TF_ERF_subfamily"/>
</dbReference>
<dbReference type="PROSITE" id="PS51032">
    <property type="entry name" value="AP2_ERF"/>
    <property type="match status" value="1"/>
</dbReference>
<evidence type="ECO:0000256" key="1">
    <source>
        <dbReference type="ARBA" id="ARBA00004123"/>
    </source>
</evidence>
<evidence type="ECO:0000313" key="9">
    <source>
        <dbReference type="EMBL" id="QCD91749.1"/>
    </source>
</evidence>
<evidence type="ECO:0000259" key="8">
    <source>
        <dbReference type="PROSITE" id="PS51032"/>
    </source>
</evidence>
<dbReference type="InterPro" id="IPR016177">
    <property type="entry name" value="DNA-bd_dom_sf"/>
</dbReference>
<accession>A0A4D6LRV7</accession>
<evidence type="ECO:0000313" key="10">
    <source>
        <dbReference type="Proteomes" id="UP000501690"/>
    </source>
</evidence>
<dbReference type="Gramene" id="Vigun02g185200.1.v1.2">
    <property type="protein sequence ID" value="Vigun02g185200.1.v1.2.CDS.1"/>
    <property type="gene ID" value="Vigun02g185200.v1.2"/>
</dbReference>
<dbReference type="GO" id="GO:0003677">
    <property type="term" value="F:DNA binding"/>
    <property type="evidence" value="ECO:0007669"/>
    <property type="project" value="UniProtKB-KW"/>
</dbReference>
<evidence type="ECO:0000256" key="6">
    <source>
        <dbReference type="ARBA" id="ARBA00023242"/>
    </source>
</evidence>
<dbReference type="CDD" id="cd00018">
    <property type="entry name" value="AP2"/>
    <property type="match status" value="1"/>
</dbReference>
<keyword evidence="2" id="KW-0805">Transcription regulation</keyword>
<dbReference type="PANTHER" id="PTHR31985">
    <property type="entry name" value="ETHYLENE-RESPONSIVE TRANSCRIPTION FACTOR ERF042-RELATED"/>
    <property type="match status" value="1"/>
</dbReference>
<dbReference type="GO" id="GO:0003700">
    <property type="term" value="F:DNA-binding transcription factor activity"/>
    <property type="evidence" value="ECO:0007669"/>
    <property type="project" value="InterPro"/>
</dbReference>
<dbReference type="Gene3D" id="3.30.730.10">
    <property type="entry name" value="AP2/ERF domain"/>
    <property type="match status" value="1"/>
</dbReference>
<dbReference type="Pfam" id="PF00847">
    <property type="entry name" value="AP2"/>
    <property type="match status" value="1"/>
</dbReference>
<evidence type="ECO:0000256" key="3">
    <source>
        <dbReference type="ARBA" id="ARBA00023125"/>
    </source>
</evidence>
<organism evidence="9 10">
    <name type="scientific">Vigna unguiculata</name>
    <name type="common">Cowpea</name>
    <dbReference type="NCBI Taxonomy" id="3917"/>
    <lineage>
        <taxon>Eukaryota</taxon>
        <taxon>Viridiplantae</taxon>
        <taxon>Streptophyta</taxon>
        <taxon>Embryophyta</taxon>
        <taxon>Tracheophyta</taxon>
        <taxon>Spermatophyta</taxon>
        <taxon>Magnoliopsida</taxon>
        <taxon>eudicotyledons</taxon>
        <taxon>Gunneridae</taxon>
        <taxon>Pentapetalae</taxon>
        <taxon>rosids</taxon>
        <taxon>fabids</taxon>
        <taxon>Fabales</taxon>
        <taxon>Fabaceae</taxon>
        <taxon>Papilionoideae</taxon>
        <taxon>50 kb inversion clade</taxon>
        <taxon>NPAAA clade</taxon>
        <taxon>indigoferoid/millettioid clade</taxon>
        <taxon>Phaseoleae</taxon>
        <taxon>Vigna</taxon>
    </lineage>
</organism>
<sequence length="176" mass="19281">MSKSSALHATSPSRDNKFKGVRRRKWGKWVSEIRVPGTQERLWLGTYITPEAAAVAHDVAVYCLRRPSSLEKLNLPETLCSYSGQLRDMSPRSVQKVASDVGMDVDARNIAAGGSSSGVAQNQESEKKMEEIGAGGDHCDEFWWDGLEGGDSGTWKGNGEDCTDRNGLNISIEDYL</sequence>
<dbReference type="PANTHER" id="PTHR31985:SF45">
    <property type="entry name" value="ETHYLENE-RESPONSIVE TRANSCRIPTION FACTOR ERF020"/>
    <property type="match status" value="1"/>
</dbReference>
<feature type="domain" description="AP2/ERF" evidence="8">
    <location>
        <begin position="17"/>
        <end position="76"/>
    </location>
</feature>
<comment type="subcellular location">
    <subcellularLocation>
        <location evidence="1">Nucleus</location>
    </subcellularLocation>
</comment>
<comment type="similarity">
    <text evidence="7">Belongs to the AP2/ERF transcription factor family. ERF subfamily.</text>
</comment>
<evidence type="ECO:0000256" key="5">
    <source>
        <dbReference type="ARBA" id="ARBA00023163"/>
    </source>
</evidence>
<dbReference type="SMART" id="SM00380">
    <property type="entry name" value="AP2"/>
    <property type="match status" value="1"/>
</dbReference>
<name>A0A4D6LRV7_VIGUN</name>
<keyword evidence="10" id="KW-1185">Reference proteome</keyword>
<proteinExistence type="inferred from homology"/>
<keyword evidence="3" id="KW-0238">DNA-binding</keyword>
<evidence type="ECO:0000256" key="2">
    <source>
        <dbReference type="ARBA" id="ARBA00023015"/>
    </source>
</evidence>
<dbReference type="InterPro" id="IPR001471">
    <property type="entry name" value="AP2/ERF_dom"/>
</dbReference>
<reference evidence="9 10" key="1">
    <citation type="submission" date="2019-04" db="EMBL/GenBank/DDBJ databases">
        <title>An improved genome assembly and genetic linkage map for asparagus bean, Vigna unguiculata ssp. sesquipedialis.</title>
        <authorList>
            <person name="Xia Q."/>
            <person name="Zhang R."/>
            <person name="Dong Y."/>
        </authorList>
    </citation>
    <scope>NUCLEOTIDE SEQUENCE [LARGE SCALE GENOMIC DNA]</scope>
    <source>
        <tissue evidence="9">Leaf</tissue>
    </source>
</reference>
<dbReference type="Proteomes" id="UP000501690">
    <property type="component" value="Linkage Group LG4"/>
</dbReference>
<gene>
    <name evidence="9" type="ORF">DEO72_LG4g2716</name>
</gene>
<evidence type="ECO:0000256" key="7">
    <source>
        <dbReference type="ARBA" id="ARBA00024343"/>
    </source>
</evidence>
<dbReference type="PRINTS" id="PR00367">
    <property type="entry name" value="ETHRSPELEMNT"/>
</dbReference>
<dbReference type="AlphaFoldDB" id="A0A4D6LRV7"/>
<protein>
    <submittedName>
        <fullName evidence="9">EREBP-like factor</fullName>
    </submittedName>
</protein>
<evidence type="ECO:0000256" key="4">
    <source>
        <dbReference type="ARBA" id="ARBA00023159"/>
    </source>
</evidence>
<dbReference type="SUPFAM" id="SSF54171">
    <property type="entry name" value="DNA-binding domain"/>
    <property type="match status" value="1"/>
</dbReference>
<keyword evidence="4" id="KW-0010">Activator</keyword>
<keyword evidence="5" id="KW-0804">Transcription</keyword>
<dbReference type="EMBL" id="CP039348">
    <property type="protein sequence ID" value="QCD91749.1"/>
    <property type="molecule type" value="Genomic_DNA"/>
</dbReference>
<dbReference type="InterPro" id="IPR036955">
    <property type="entry name" value="AP2/ERF_dom_sf"/>
</dbReference>
<dbReference type="OrthoDB" id="1849108at2759"/>
<dbReference type="GO" id="GO:0005634">
    <property type="term" value="C:nucleus"/>
    <property type="evidence" value="ECO:0007669"/>
    <property type="project" value="UniProtKB-SubCell"/>
</dbReference>
<keyword evidence="6" id="KW-0539">Nucleus</keyword>